<accession>A0A9W8ZUG3</accession>
<evidence type="ECO:0000256" key="1">
    <source>
        <dbReference type="SAM" id="SignalP"/>
    </source>
</evidence>
<dbReference type="PANTHER" id="PTHR46579">
    <property type="entry name" value="F5/8 TYPE C DOMAIN-CONTAINING PROTEIN-RELATED"/>
    <property type="match status" value="1"/>
</dbReference>
<evidence type="ECO:0000313" key="2">
    <source>
        <dbReference type="EMBL" id="KAJ4465969.1"/>
    </source>
</evidence>
<protein>
    <submittedName>
        <fullName evidence="2">Uncharacterized protein</fullName>
    </submittedName>
</protein>
<reference evidence="2" key="2">
    <citation type="journal article" date="2023" name="Proc. Natl. Acad. Sci. U.S.A.">
        <title>A global phylogenomic analysis of the shiitake genus Lentinula.</title>
        <authorList>
            <person name="Sierra-Patev S."/>
            <person name="Min B."/>
            <person name="Naranjo-Ortiz M."/>
            <person name="Looney B."/>
            <person name="Konkel Z."/>
            <person name="Slot J.C."/>
            <person name="Sakamoto Y."/>
            <person name="Steenwyk J.L."/>
            <person name="Rokas A."/>
            <person name="Carro J."/>
            <person name="Camarero S."/>
            <person name="Ferreira P."/>
            <person name="Molpeceres G."/>
            <person name="Ruiz-Duenas F.J."/>
            <person name="Serrano A."/>
            <person name="Henrissat B."/>
            <person name="Drula E."/>
            <person name="Hughes K.W."/>
            <person name="Mata J.L."/>
            <person name="Ishikawa N.K."/>
            <person name="Vargas-Isla R."/>
            <person name="Ushijima S."/>
            <person name="Smith C.A."/>
            <person name="Donoghue J."/>
            <person name="Ahrendt S."/>
            <person name="Andreopoulos W."/>
            <person name="He G."/>
            <person name="LaButti K."/>
            <person name="Lipzen A."/>
            <person name="Ng V."/>
            <person name="Riley R."/>
            <person name="Sandor L."/>
            <person name="Barry K."/>
            <person name="Martinez A.T."/>
            <person name="Xiao Y."/>
            <person name="Gibbons J.G."/>
            <person name="Terashima K."/>
            <person name="Grigoriev I.V."/>
            <person name="Hibbett D."/>
        </authorList>
    </citation>
    <scope>NUCLEOTIDE SEQUENCE</scope>
    <source>
        <strain evidence="2">Sp2 HRB7682 ss15</strain>
    </source>
</reference>
<keyword evidence="1" id="KW-0732">Signal</keyword>
<organism evidence="2 3">
    <name type="scientific">Lentinula lateritia</name>
    <dbReference type="NCBI Taxonomy" id="40482"/>
    <lineage>
        <taxon>Eukaryota</taxon>
        <taxon>Fungi</taxon>
        <taxon>Dikarya</taxon>
        <taxon>Basidiomycota</taxon>
        <taxon>Agaricomycotina</taxon>
        <taxon>Agaricomycetes</taxon>
        <taxon>Agaricomycetidae</taxon>
        <taxon>Agaricales</taxon>
        <taxon>Marasmiineae</taxon>
        <taxon>Omphalotaceae</taxon>
        <taxon>Lentinula</taxon>
    </lineage>
</organism>
<dbReference type="AlphaFoldDB" id="A0A9W8ZUG3"/>
<dbReference type="EMBL" id="JANVFS010000047">
    <property type="protein sequence ID" value="KAJ4465969.1"/>
    <property type="molecule type" value="Genomic_DNA"/>
</dbReference>
<evidence type="ECO:0000313" key="3">
    <source>
        <dbReference type="Proteomes" id="UP001150238"/>
    </source>
</evidence>
<name>A0A9W8ZUG3_9AGAR</name>
<feature type="signal peptide" evidence="1">
    <location>
        <begin position="1"/>
        <end position="19"/>
    </location>
</feature>
<reference evidence="2" key="1">
    <citation type="submission" date="2022-08" db="EMBL/GenBank/DDBJ databases">
        <authorList>
            <consortium name="DOE Joint Genome Institute"/>
            <person name="Min B."/>
            <person name="Riley R."/>
            <person name="Sierra-Patev S."/>
            <person name="Naranjo-Ortiz M."/>
            <person name="Looney B."/>
            <person name="Konkel Z."/>
            <person name="Slot J.C."/>
            <person name="Sakamoto Y."/>
            <person name="Steenwyk J.L."/>
            <person name="Rokas A."/>
            <person name="Carro J."/>
            <person name="Camarero S."/>
            <person name="Ferreira P."/>
            <person name="Molpeceres G."/>
            <person name="Ruiz-Duenas F.J."/>
            <person name="Serrano A."/>
            <person name="Henrissat B."/>
            <person name="Drula E."/>
            <person name="Hughes K.W."/>
            <person name="Mata J.L."/>
            <person name="Ishikawa N.K."/>
            <person name="Vargas-Isla R."/>
            <person name="Ushijima S."/>
            <person name="Smith C.A."/>
            <person name="Ahrendt S."/>
            <person name="Andreopoulos W."/>
            <person name="He G."/>
            <person name="Labutti K."/>
            <person name="Lipzen A."/>
            <person name="Ng V."/>
            <person name="Sandor L."/>
            <person name="Barry K."/>
            <person name="Martinez A.T."/>
            <person name="Xiao Y."/>
            <person name="Gibbons J.G."/>
            <person name="Terashima K."/>
            <person name="Hibbett D.S."/>
            <person name="Grigoriev I.V."/>
        </authorList>
    </citation>
    <scope>NUCLEOTIDE SEQUENCE</scope>
    <source>
        <strain evidence="2">Sp2 HRB7682 ss15</strain>
    </source>
</reference>
<dbReference type="PANTHER" id="PTHR46579:SF1">
    <property type="entry name" value="F5_8 TYPE C DOMAIN-CONTAINING PROTEIN"/>
    <property type="match status" value="1"/>
</dbReference>
<proteinExistence type="predicted"/>
<feature type="chain" id="PRO_5040721979" evidence="1">
    <location>
        <begin position="20"/>
        <end position="437"/>
    </location>
</feature>
<gene>
    <name evidence="2" type="ORF">C8J55DRAFT_462186</name>
</gene>
<comment type="caution">
    <text evidence="2">The sequence shown here is derived from an EMBL/GenBank/DDBJ whole genome shotgun (WGS) entry which is preliminary data.</text>
</comment>
<sequence>MHLLFKNILKLLVLWWIGAFKDLDEGLGSFQLDAKIWEAIGAATSASGSTIPSAFGARPPNVADNKQATTADSWSFWLLYLGPILLQNKFRSSVYHHHFCDLASIVEMCLQFEIERADVHRLRVACQKWVTEYEKLYYQYDPERVSACPLTIHGLLHIPDALEEIGPVWTHWAFPTERYCGHLQPAIKSRRHPFVAIDNYIVLQAQLSQIKLIYGVEDDLSLKPPRSLLPAKHFAHPDYPYCILLTPQRPLSSVPNSIIEKILISFATRFSTNKTTIRKYLLKDSITQWAKVRRLHGGDDMTASCLALFTEDQRDATFVRYDMLVDINARHRRVAPIYEKCSFYGQLKHILVVGLSAAEELGLLSETMFILAAIERCTIQGTSISGAPYYERMGTLEVVDMSVIQCLVGRVMAMDGRQTSIIDRTNTLQSSYCVVGE</sequence>
<dbReference type="Proteomes" id="UP001150238">
    <property type="component" value="Unassembled WGS sequence"/>
</dbReference>